<dbReference type="GO" id="GO:0015074">
    <property type="term" value="P:DNA integration"/>
    <property type="evidence" value="ECO:0007669"/>
    <property type="project" value="InterPro"/>
</dbReference>
<gene>
    <name evidence="2" type="ORF">SAMN05444370_11079</name>
</gene>
<dbReference type="InterPro" id="IPR050900">
    <property type="entry name" value="Transposase_IS3/IS150/IS904"/>
</dbReference>
<evidence type="ECO:0000313" key="3">
    <source>
        <dbReference type="Proteomes" id="UP000198703"/>
    </source>
</evidence>
<dbReference type="InterPro" id="IPR012337">
    <property type="entry name" value="RNaseH-like_sf"/>
</dbReference>
<evidence type="ECO:0000313" key="2">
    <source>
        <dbReference type="EMBL" id="SEA72971.1"/>
    </source>
</evidence>
<organism evidence="2 3">
    <name type="scientific">Rubrimonas cliftonensis</name>
    <dbReference type="NCBI Taxonomy" id="89524"/>
    <lineage>
        <taxon>Bacteria</taxon>
        <taxon>Pseudomonadati</taxon>
        <taxon>Pseudomonadota</taxon>
        <taxon>Alphaproteobacteria</taxon>
        <taxon>Rhodobacterales</taxon>
        <taxon>Paracoccaceae</taxon>
        <taxon>Rubrimonas</taxon>
    </lineage>
</organism>
<dbReference type="Proteomes" id="UP000198703">
    <property type="component" value="Unassembled WGS sequence"/>
</dbReference>
<dbReference type="SUPFAM" id="SSF53098">
    <property type="entry name" value="Ribonuclease H-like"/>
    <property type="match status" value="1"/>
</dbReference>
<dbReference type="PANTHER" id="PTHR46889:SF4">
    <property type="entry name" value="TRANSPOSASE INSO FOR INSERTION SEQUENCE ELEMENT IS911B-RELATED"/>
    <property type="match status" value="1"/>
</dbReference>
<name>A0A1H4DJL7_9RHOB</name>
<feature type="domain" description="Integrase catalytic" evidence="1">
    <location>
        <begin position="1"/>
        <end position="109"/>
    </location>
</feature>
<accession>A0A1H4DJL7</accession>
<keyword evidence="3" id="KW-1185">Reference proteome</keyword>
<reference evidence="2 3" key="1">
    <citation type="submission" date="2016-10" db="EMBL/GenBank/DDBJ databases">
        <authorList>
            <person name="de Groot N.N."/>
        </authorList>
    </citation>
    <scope>NUCLEOTIDE SEQUENCE [LARGE SCALE GENOMIC DNA]</scope>
    <source>
        <strain evidence="2 3">DSM 15345</strain>
    </source>
</reference>
<proteinExistence type="predicted"/>
<protein>
    <submittedName>
        <fullName evidence="2">Integrase core domain-containing protein</fullName>
    </submittedName>
</protein>
<dbReference type="Pfam" id="PF13683">
    <property type="entry name" value="rve_3"/>
    <property type="match status" value="1"/>
</dbReference>
<dbReference type="AlphaFoldDB" id="A0A1H4DJL7"/>
<dbReference type="STRING" id="89524.SAMN05444370_11079"/>
<dbReference type="PANTHER" id="PTHR46889">
    <property type="entry name" value="TRANSPOSASE INSF FOR INSERTION SEQUENCE IS3B-RELATED"/>
    <property type="match status" value="1"/>
</dbReference>
<dbReference type="InterPro" id="IPR001584">
    <property type="entry name" value="Integrase_cat-core"/>
</dbReference>
<dbReference type="InterPro" id="IPR036397">
    <property type="entry name" value="RNaseH_sf"/>
</dbReference>
<dbReference type="Gene3D" id="3.30.420.10">
    <property type="entry name" value="Ribonuclease H-like superfamily/Ribonuclease H"/>
    <property type="match status" value="1"/>
</dbReference>
<dbReference type="PROSITE" id="PS50994">
    <property type="entry name" value="INTEGRASE"/>
    <property type="match status" value="1"/>
</dbReference>
<sequence length="109" mass="12467">MAIERQRPAPGLIHHSDRGVQNAAYDYRNALAAARITPSMGKKGKCLDNAPMESFFHTLKVERIHHRVYAPRAEARRDLFAYIEGFYNSRRLHSGISYRSPADMERIAP</sequence>
<dbReference type="EMBL" id="FNQM01000010">
    <property type="protein sequence ID" value="SEA72971.1"/>
    <property type="molecule type" value="Genomic_DNA"/>
</dbReference>
<dbReference type="GO" id="GO:0003676">
    <property type="term" value="F:nucleic acid binding"/>
    <property type="evidence" value="ECO:0007669"/>
    <property type="project" value="InterPro"/>
</dbReference>
<evidence type="ECO:0000259" key="1">
    <source>
        <dbReference type="PROSITE" id="PS50994"/>
    </source>
</evidence>